<protein>
    <submittedName>
        <fullName evidence="2">Uncharacterized protein</fullName>
    </submittedName>
</protein>
<keyword evidence="1" id="KW-0812">Transmembrane</keyword>
<keyword evidence="1" id="KW-0472">Membrane</keyword>
<keyword evidence="1" id="KW-1133">Transmembrane helix</keyword>
<reference evidence="2" key="1">
    <citation type="submission" date="2019-04" db="EMBL/GenBank/DDBJ databases">
        <authorList>
            <person name="Alioto T."/>
            <person name="Alioto T."/>
        </authorList>
    </citation>
    <scope>NUCLEOTIDE SEQUENCE [LARGE SCALE GENOMIC DNA]</scope>
</reference>
<dbReference type="AlphaFoldDB" id="A0A5E4CVY2"/>
<dbReference type="Proteomes" id="UP000335636">
    <property type="component" value="Unassembled WGS sequence"/>
</dbReference>
<feature type="non-terminal residue" evidence="2">
    <location>
        <position position="1"/>
    </location>
</feature>
<sequence length="53" mass="5892">PISEVLLDDDCPAAIFPSKPLIILIIIEVIVIILLIAFRRRIRVAIVLLKEGS</sequence>
<organism evidence="2 3">
    <name type="scientific">Marmota monax</name>
    <name type="common">Woodchuck</name>
    <dbReference type="NCBI Taxonomy" id="9995"/>
    <lineage>
        <taxon>Eukaryota</taxon>
        <taxon>Metazoa</taxon>
        <taxon>Chordata</taxon>
        <taxon>Craniata</taxon>
        <taxon>Vertebrata</taxon>
        <taxon>Euteleostomi</taxon>
        <taxon>Mammalia</taxon>
        <taxon>Eutheria</taxon>
        <taxon>Euarchontoglires</taxon>
        <taxon>Glires</taxon>
        <taxon>Rodentia</taxon>
        <taxon>Sciuromorpha</taxon>
        <taxon>Sciuridae</taxon>
        <taxon>Xerinae</taxon>
        <taxon>Marmotini</taxon>
        <taxon>Marmota</taxon>
    </lineage>
</organism>
<evidence type="ECO:0000313" key="3">
    <source>
        <dbReference type="Proteomes" id="UP000335636"/>
    </source>
</evidence>
<name>A0A5E4CVY2_MARMO</name>
<evidence type="ECO:0000256" key="1">
    <source>
        <dbReference type="SAM" id="Phobius"/>
    </source>
</evidence>
<feature type="transmembrane region" description="Helical" evidence="1">
    <location>
        <begin position="20"/>
        <end position="38"/>
    </location>
</feature>
<gene>
    <name evidence="2" type="ORF">MONAX_5E003842</name>
</gene>
<feature type="non-terminal residue" evidence="2">
    <location>
        <position position="53"/>
    </location>
</feature>
<proteinExistence type="predicted"/>
<evidence type="ECO:0000313" key="2">
    <source>
        <dbReference type="EMBL" id="VTJ85977.1"/>
    </source>
</evidence>
<comment type="caution">
    <text evidence="2">The sequence shown here is derived from an EMBL/GenBank/DDBJ whole genome shotgun (WGS) entry which is preliminary data.</text>
</comment>
<keyword evidence="3" id="KW-1185">Reference proteome</keyword>
<accession>A0A5E4CVY2</accession>
<dbReference type="EMBL" id="CABDUW010002231">
    <property type="protein sequence ID" value="VTJ85977.1"/>
    <property type="molecule type" value="Genomic_DNA"/>
</dbReference>